<name>A0A1C4DIE4_9ENTR</name>
<evidence type="ECO:0008006" key="3">
    <source>
        <dbReference type="Google" id="ProtNLM"/>
    </source>
</evidence>
<protein>
    <recommendedName>
        <fullName evidence="3">ClbS/DfsB family four-helix bundle protein</fullName>
    </recommendedName>
</protein>
<gene>
    <name evidence="1" type="ORF">GA0061071_112111</name>
</gene>
<dbReference type="EMBL" id="FMAY01000012">
    <property type="protein sequence ID" value="SCC31114.1"/>
    <property type="molecule type" value="Genomic_DNA"/>
</dbReference>
<dbReference type="Proteomes" id="UP000198975">
    <property type="component" value="Unassembled WGS sequence"/>
</dbReference>
<sequence length="172" mass="19631">MAVPQSKDELLASMEKSWLTLQKKLDRIPVDIAFTPLLEGHASGTTMSAANLVSYLLGWGEQVIYWHQQEASGKQIDFPAAGFKWNELGKLAQKYYSDYADITDWLTLRAKLEQCYHALVMLVESYSDEALYQQQWYGKWTRGRMIQFNTVSPWNNATSRLNALLKTSTAAK</sequence>
<reference evidence="2" key="1">
    <citation type="submission" date="2016-08" db="EMBL/GenBank/DDBJ databases">
        <authorList>
            <person name="Varghese N."/>
            <person name="Submissions Spin"/>
        </authorList>
    </citation>
    <scope>NUCLEOTIDE SEQUENCE [LARGE SCALE GENOMIC DNA]</scope>
    <source>
        <strain evidence="2">REICA_082</strain>
    </source>
</reference>
<dbReference type="Gene3D" id="1.20.120.450">
    <property type="entry name" value="dinb family like domain"/>
    <property type="match status" value="1"/>
</dbReference>
<dbReference type="InterPro" id="IPR012550">
    <property type="entry name" value="DUF1706"/>
</dbReference>
<dbReference type="AlphaFoldDB" id="A0A1C4DIE4"/>
<accession>A0A1C4DIE4</accession>
<evidence type="ECO:0000313" key="1">
    <source>
        <dbReference type="EMBL" id="SCC31114.1"/>
    </source>
</evidence>
<keyword evidence="2" id="KW-1185">Reference proteome</keyword>
<dbReference type="PANTHER" id="PTHR40658">
    <property type="match status" value="1"/>
</dbReference>
<dbReference type="RefSeq" id="WP_088236669.1">
    <property type="nucleotide sequence ID" value="NZ_FMAY01000012.1"/>
</dbReference>
<dbReference type="InterPro" id="IPR034660">
    <property type="entry name" value="DinB/YfiT-like"/>
</dbReference>
<evidence type="ECO:0000313" key="2">
    <source>
        <dbReference type="Proteomes" id="UP000198975"/>
    </source>
</evidence>
<dbReference type="Pfam" id="PF08020">
    <property type="entry name" value="DUF1706"/>
    <property type="match status" value="1"/>
</dbReference>
<dbReference type="PANTHER" id="PTHR40658:SF3">
    <property type="entry name" value="CLBS_DFSB FAMILY FOUR-HELIX BUNDLE PROTEIN"/>
    <property type="match status" value="1"/>
</dbReference>
<dbReference type="OrthoDB" id="5347938at2"/>
<organism evidence="1 2">
    <name type="scientific">Kosakonia oryzendophytica</name>
    <dbReference type="NCBI Taxonomy" id="1005665"/>
    <lineage>
        <taxon>Bacteria</taxon>
        <taxon>Pseudomonadati</taxon>
        <taxon>Pseudomonadota</taxon>
        <taxon>Gammaproteobacteria</taxon>
        <taxon>Enterobacterales</taxon>
        <taxon>Enterobacteriaceae</taxon>
        <taxon>Kosakonia</taxon>
    </lineage>
</organism>
<proteinExistence type="predicted"/>